<feature type="domain" description="HTH lysR-type" evidence="5">
    <location>
        <begin position="5"/>
        <end position="61"/>
    </location>
</feature>
<dbReference type="InterPro" id="IPR005119">
    <property type="entry name" value="LysR_subst-bd"/>
</dbReference>
<dbReference type="Gene3D" id="1.10.10.10">
    <property type="entry name" value="Winged helix-like DNA-binding domain superfamily/Winged helix DNA-binding domain"/>
    <property type="match status" value="1"/>
</dbReference>
<evidence type="ECO:0000259" key="5">
    <source>
        <dbReference type="PROSITE" id="PS50931"/>
    </source>
</evidence>
<keyword evidence="4" id="KW-0804">Transcription</keyword>
<sequence length="295" mass="32510">MTIRPPLNALHTFCMVVSHGGFRQAAQALHVTPGAVSKQIQLLEAYLKEVLFDRLAGSLATPTPAGARLYARVANEMTVISEALDGKNATARHATVIVDTSVTLAMHWLIPLLRRFNERYPDIQVQVRTTDGPINPAAPVDIFIRREEAELRGLPQHTFMVERSVLVGAPAFMASLTSHEARGEGWIHSVPRIGMRSRTDLWPKWQAAQGIAGRLEPTMEYDNTVLSIQAALQGLGVLVVPEVFVSAMLEARTLVSLVPERIKSGTYSYAVGRQQDSVRTTAFTDWLMDCGRQSD</sequence>
<dbReference type="GO" id="GO:0003700">
    <property type="term" value="F:DNA-binding transcription factor activity"/>
    <property type="evidence" value="ECO:0007669"/>
    <property type="project" value="InterPro"/>
</dbReference>
<dbReference type="InterPro" id="IPR058163">
    <property type="entry name" value="LysR-type_TF_proteobact-type"/>
</dbReference>
<dbReference type="PANTHER" id="PTHR30537">
    <property type="entry name" value="HTH-TYPE TRANSCRIPTIONAL REGULATOR"/>
    <property type="match status" value="1"/>
</dbReference>
<dbReference type="Pfam" id="PF00126">
    <property type="entry name" value="HTH_1"/>
    <property type="match status" value="1"/>
</dbReference>
<gene>
    <name evidence="6" type="ORF">H3H39_08725</name>
</gene>
<dbReference type="Pfam" id="PF03466">
    <property type="entry name" value="LysR_substrate"/>
    <property type="match status" value="1"/>
</dbReference>
<protein>
    <submittedName>
        <fullName evidence="6">LysR family transcriptional regulator</fullName>
    </submittedName>
</protein>
<dbReference type="InterPro" id="IPR036388">
    <property type="entry name" value="WH-like_DNA-bd_sf"/>
</dbReference>
<evidence type="ECO:0000256" key="2">
    <source>
        <dbReference type="ARBA" id="ARBA00023015"/>
    </source>
</evidence>
<keyword evidence="3" id="KW-0238">DNA-binding</keyword>
<evidence type="ECO:0000313" key="7">
    <source>
        <dbReference type="Proteomes" id="UP000573499"/>
    </source>
</evidence>
<evidence type="ECO:0000313" key="6">
    <source>
        <dbReference type="EMBL" id="MBA5687137.1"/>
    </source>
</evidence>
<dbReference type="InterPro" id="IPR036390">
    <property type="entry name" value="WH_DNA-bd_sf"/>
</dbReference>
<dbReference type="InterPro" id="IPR000847">
    <property type="entry name" value="LysR_HTH_N"/>
</dbReference>
<keyword evidence="2" id="KW-0805">Transcription regulation</keyword>
<keyword evidence="7" id="KW-1185">Reference proteome</keyword>
<dbReference type="RefSeq" id="WP_182152962.1">
    <property type="nucleotide sequence ID" value="NZ_JACEZU010000003.1"/>
</dbReference>
<dbReference type="PANTHER" id="PTHR30537:SF5">
    <property type="entry name" value="HTH-TYPE TRANSCRIPTIONAL ACTIVATOR TTDR-RELATED"/>
    <property type="match status" value="1"/>
</dbReference>
<dbReference type="SUPFAM" id="SSF53850">
    <property type="entry name" value="Periplasmic binding protein-like II"/>
    <property type="match status" value="1"/>
</dbReference>
<comment type="caution">
    <text evidence="6">The sequence shown here is derived from an EMBL/GenBank/DDBJ whole genome shotgun (WGS) entry which is preliminary data.</text>
</comment>
<proteinExistence type="inferred from homology"/>
<name>A0A7W2IK84_9BURK</name>
<dbReference type="PROSITE" id="PS50931">
    <property type="entry name" value="HTH_LYSR"/>
    <property type="match status" value="1"/>
</dbReference>
<organism evidence="6 7">
    <name type="scientific">Rugamonas apoptosis</name>
    <dbReference type="NCBI Taxonomy" id="2758570"/>
    <lineage>
        <taxon>Bacteria</taxon>
        <taxon>Pseudomonadati</taxon>
        <taxon>Pseudomonadota</taxon>
        <taxon>Betaproteobacteria</taxon>
        <taxon>Burkholderiales</taxon>
        <taxon>Oxalobacteraceae</taxon>
        <taxon>Telluria group</taxon>
        <taxon>Rugamonas</taxon>
    </lineage>
</organism>
<accession>A0A7W2IK84</accession>
<evidence type="ECO:0000256" key="1">
    <source>
        <dbReference type="ARBA" id="ARBA00009437"/>
    </source>
</evidence>
<dbReference type="Proteomes" id="UP000573499">
    <property type="component" value="Unassembled WGS sequence"/>
</dbReference>
<dbReference type="EMBL" id="JACEZU010000003">
    <property type="protein sequence ID" value="MBA5687137.1"/>
    <property type="molecule type" value="Genomic_DNA"/>
</dbReference>
<dbReference type="GO" id="GO:0003677">
    <property type="term" value="F:DNA binding"/>
    <property type="evidence" value="ECO:0007669"/>
    <property type="project" value="UniProtKB-KW"/>
</dbReference>
<comment type="similarity">
    <text evidence="1">Belongs to the LysR transcriptional regulatory family.</text>
</comment>
<evidence type="ECO:0000256" key="4">
    <source>
        <dbReference type="ARBA" id="ARBA00023163"/>
    </source>
</evidence>
<dbReference type="AlphaFoldDB" id="A0A7W2IK84"/>
<reference evidence="6 7" key="1">
    <citation type="submission" date="2020-07" db="EMBL/GenBank/DDBJ databases">
        <title>Novel species isolated from subtropical streams in China.</title>
        <authorList>
            <person name="Lu H."/>
        </authorList>
    </citation>
    <scope>NUCLEOTIDE SEQUENCE [LARGE SCALE GENOMIC DNA]</scope>
    <source>
        <strain evidence="6 7">LX47W</strain>
    </source>
</reference>
<evidence type="ECO:0000256" key="3">
    <source>
        <dbReference type="ARBA" id="ARBA00023125"/>
    </source>
</evidence>
<dbReference type="Gene3D" id="3.40.190.10">
    <property type="entry name" value="Periplasmic binding protein-like II"/>
    <property type="match status" value="2"/>
</dbReference>
<dbReference type="SUPFAM" id="SSF46785">
    <property type="entry name" value="Winged helix' DNA-binding domain"/>
    <property type="match status" value="1"/>
</dbReference>